<comment type="caution">
    <text evidence="1">The sequence shown here is derived from an EMBL/GenBank/DDBJ whole genome shotgun (WGS) entry which is preliminary data.</text>
</comment>
<dbReference type="RefSeq" id="WP_129602136.1">
    <property type="nucleotide sequence ID" value="NZ_SBLB01000003.1"/>
</dbReference>
<organism evidence="1 2">
    <name type="scientific">Spirosoma sordidisoli</name>
    <dbReference type="NCBI Taxonomy" id="2502893"/>
    <lineage>
        <taxon>Bacteria</taxon>
        <taxon>Pseudomonadati</taxon>
        <taxon>Bacteroidota</taxon>
        <taxon>Cytophagia</taxon>
        <taxon>Cytophagales</taxon>
        <taxon>Cytophagaceae</taxon>
        <taxon>Spirosoma</taxon>
    </lineage>
</organism>
<gene>
    <name evidence="1" type="ORF">EQG79_14415</name>
</gene>
<dbReference type="Proteomes" id="UP000290407">
    <property type="component" value="Unassembled WGS sequence"/>
</dbReference>
<keyword evidence="2" id="KW-1185">Reference proteome</keyword>
<sequence length="142" mass="16628">MSQSQKVLLQYERKPRPGHLNRQGGGRNLIPDDMTQRMGVGIQEFHQSRHQYLLNAAELVAFSNFVDYIIRNEMVLFCEAAPDIEPMRRIKLFVDQYDFSDDDCNEQTLRQAYLRHRRNIKASSFSVHVGRQLHFHPLELAA</sequence>
<evidence type="ECO:0000313" key="2">
    <source>
        <dbReference type="Proteomes" id="UP000290407"/>
    </source>
</evidence>
<evidence type="ECO:0000313" key="1">
    <source>
        <dbReference type="EMBL" id="RYC69785.1"/>
    </source>
</evidence>
<accession>A0A4Q2UQ60</accession>
<dbReference type="AlphaFoldDB" id="A0A4Q2UQ60"/>
<proteinExistence type="predicted"/>
<protein>
    <submittedName>
        <fullName evidence="1">Uncharacterized protein</fullName>
    </submittedName>
</protein>
<name>A0A4Q2UQ60_9BACT</name>
<reference evidence="1 2" key="1">
    <citation type="submission" date="2019-01" db="EMBL/GenBank/DDBJ databases">
        <title>Spirosoma flava sp. nov., a propanil-degrading bacterium isolated from herbicide-contaminated soil.</title>
        <authorList>
            <person name="Zhang L."/>
            <person name="Jiang J.-D."/>
        </authorList>
    </citation>
    <scope>NUCLEOTIDE SEQUENCE [LARGE SCALE GENOMIC DNA]</scope>
    <source>
        <strain evidence="1 2">TY50</strain>
    </source>
</reference>
<dbReference type="EMBL" id="SBLB01000003">
    <property type="protein sequence ID" value="RYC69785.1"/>
    <property type="molecule type" value="Genomic_DNA"/>
</dbReference>